<evidence type="ECO:0000313" key="2">
    <source>
        <dbReference type="EMBL" id="MDN5205438.1"/>
    </source>
</evidence>
<feature type="signal peptide" evidence="1">
    <location>
        <begin position="1"/>
        <end position="22"/>
    </location>
</feature>
<evidence type="ECO:0000313" key="3">
    <source>
        <dbReference type="Proteomes" id="UP001172082"/>
    </source>
</evidence>
<organism evidence="2 3">
    <name type="scientific">Splendidivirga corallicola</name>
    <dbReference type="NCBI Taxonomy" id="3051826"/>
    <lineage>
        <taxon>Bacteria</taxon>
        <taxon>Pseudomonadati</taxon>
        <taxon>Bacteroidota</taxon>
        <taxon>Cytophagia</taxon>
        <taxon>Cytophagales</taxon>
        <taxon>Splendidivirgaceae</taxon>
        <taxon>Splendidivirga</taxon>
    </lineage>
</organism>
<comment type="caution">
    <text evidence="2">The sequence shown here is derived from an EMBL/GenBank/DDBJ whole genome shotgun (WGS) entry which is preliminary data.</text>
</comment>
<gene>
    <name evidence="2" type="ORF">QQ008_28895</name>
</gene>
<proteinExistence type="predicted"/>
<name>A0ABT8KYL2_9BACT</name>
<dbReference type="EMBL" id="JAUJEA010000018">
    <property type="protein sequence ID" value="MDN5205438.1"/>
    <property type="molecule type" value="Genomic_DNA"/>
</dbReference>
<protein>
    <submittedName>
        <fullName evidence="2">Uncharacterized protein</fullName>
    </submittedName>
</protein>
<sequence>MKKVKFLTSFFLVILFIISCNKEEIQPDSSSINLRETRTGGGLTGEDVNGPITDGVGDPLCNTVFIYNWEQICWYRFDGDNWVADGCDDWVLKGIEEHDTCQNGPIPDNATSTGGGNNRYEIRNTSNKPVDLRFLNCQSFRFVPVAGGSTYQVAAVRGIRVDNLSLKEIWGMPAIEYIWADLPTLYFELPRISHDGDYKGTGGAADVCARMANLTEKILEGIYSSRKYPPSRTQLINDYVRESNKLLRWYGGRVSLGNHYGVVGATQAIYTPLTPGNCGQYD</sequence>
<feature type="chain" id="PRO_5046155961" evidence="1">
    <location>
        <begin position="23"/>
        <end position="282"/>
    </location>
</feature>
<keyword evidence="3" id="KW-1185">Reference proteome</keyword>
<reference evidence="2" key="1">
    <citation type="submission" date="2023-06" db="EMBL/GenBank/DDBJ databases">
        <title>Genomic of Parafulvivirga corallium.</title>
        <authorList>
            <person name="Wang G."/>
        </authorList>
    </citation>
    <scope>NUCLEOTIDE SEQUENCE</scope>
    <source>
        <strain evidence="2">BMA10</strain>
    </source>
</reference>
<evidence type="ECO:0000256" key="1">
    <source>
        <dbReference type="SAM" id="SignalP"/>
    </source>
</evidence>
<dbReference type="Proteomes" id="UP001172082">
    <property type="component" value="Unassembled WGS sequence"/>
</dbReference>
<dbReference type="RefSeq" id="WP_346755458.1">
    <property type="nucleotide sequence ID" value="NZ_JAUJEA010000018.1"/>
</dbReference>
<keyword evidence="1" id="KW-0732">Signal</keyword>
<accession>A0ABT8KYL2</accession>
<dbReference type="PROSITE" id="PS51257">
    <property type="entry name" value="PROKAR_LIPOPROTEIN"/>
    <property type="match status" value="1"/>
</dbReference>